<evidence type="ECO:0000313" key="11">
    <source>
        <dbReference type="Proteomes" id="UP000433483"/>
    </source>
</evidence>
<evidence type="ECO:0000313" key="10">
    <source>
        <dbReference type="Proteomes" id="UP000429523"/>
    </source>
</evidence>
<dbReference type="Proteomes" id="UP000429523">
    <property type="component" value="Unassembled WGS sequence"/>
</dbReference>
<dbReference type="Proteomes" id="UP000440732">
    <property type="component" value="Unassembled WGS sequence"/>
</dbReference>
<evidence type="ECO:0000313" key="9">
    <source>
        <dbReference type="EMBL" id="KAE9309736.1"/>
    </source>
</evidence>
<dbReference type="EMBL" id="QXGE01000534">
    <property type="protein sequence ID" value="KAE9309736.1"/>
    <property type="molecule type" value="Genomic_DNA"/>
</dbReference>
<evidence type="ECO:0000313" key="14">
    <source>
        <dbReference type="Proteomes" id="UP000440732"/>
    </source>
</evidence>
<evidence type="ECO:0000313" key="18">
    <source>
        <dbReference type="Proteomes" id="UP000488956"/>
    </source>
</evidence>
<evidence type="ECO:0000313" key="5">
    <source>
        <dbReference type="EMBL" id="KAE9143174.1"/>
    </source>
</evidence>
<evidence type="ECO:0000313" key="8">
    <source>
        <dbReference type="EMBL" id="KAE9231099.1"/>
    </source>
</evidence>
<evidence type="ECO:0000313" key="15">
    <source>
        <dbReference type="Proteomes" id="UP000441208"/>
    </source>
</evidence>
<evidence type="ECO:0000313" key="2">
    <source>
        <dbReference type="EMBL" id="KAE9009421.1"/>
    </source>
</evidence>
<dbReference type="EMBL" id="QXGA01000639">
    <property type="protein sequence ID" value="KAE9143174.1"/>
    <property type="molecule type" value="Genomic_DNA"/>
</dbReference>
<dbReference type="EMBL" id="QXGF01000624">
    <property type="protein sequence ID" value="KAE8937598.1"/>
    <property type="molecule type" value="Genomic_DNA"/>
</dbReference>
<evidence type="ECO:0000313" key="6">
    <source>
        <dbReference type="EMBL" id="KAE9210831.1"/>
    </source>
</evidence>
<sequence length="55" mass="6846">MARIHVTFSFWRRLCFVMSSLSSRTSCWFFFSWLRVSRMPRCYKCLMMQHKPLVY</sequence>
<evidence type="ECO:0000313" key="4">
    <source>
        <dbReference type="EMBL" id="KAE9111512.1"/>
    </source>
</evidence>
<evidence type="ECO:0000313" key="12">
    <source>
        <dbReference type="Proteomes" id="UP000437068"/>
    </source>
</evidence>
<evidence type="ECO:0000313" key="7">
    <source>
        <dbReference type="EMBL" id="KAE9225973.1"/>
    </source>
</evidence>
<dbReference type="AlphaFoldDB" id="A0A6A3U872"/>
<evidence type="ECO:0000313" key="16">
    <source>
        <dbReference type="Proteomes" id="UP000460718"/>
    </source>
</evidence>
<dbReference type="Proteomes" id="UP000488956">
    <property type="component" value="Unassembled WGS sequence"/>
</dbReference>
<dbReference type="EMBL" id="QXFZ01000588">
    <property type="protein sequence ID" value="KAE9111095.1"/>
    <property type="molecule type" value="Genomic_DNA"/>
</dbReference>
<dbReference type="Proteomes" id="UP000437068">
    <property type="component" value="Unassembled WGS sequence"/>
</dbReference>
<dbReference type="EMBL" id="QXGB01000556">
    <property type="protein sequence ID" value="KAE9210831.1"/>
    <property type="molecule type" value="Genomic_DNA"/>
</dbReference>
<accession>A0A6A3U872</accession>
<dbReference type="Proteomes" id="UP000460718">
    <property type="component" value="Unassembled WGS sequence"/>
</dbReference>
<proteinExistence type="predicted"/>
<comment type="caution">
    <text evidence="5">The sequence shown here is derived from an EMBL/GenBank/DDBJ whole genome shotgun (WGS) entry which is preliminary data.</text>
</comment>
<reference evidence="10 11" key="1">
    <citation type="submission" date="2018-08" db="EMBL/GenBank/DDBJ databases">
        <title>Genomic investigation of the strawberry pathogen Phytophthora fragariae indicates pathogenicity is determined by transcriptional variation in three key races.</title>
        <authorList>
            <person name="Adams T.M."/>
            <person name="Armitage A.D."/>
            <person name="Sobczyk M.K."/>
            <person name="Bates H.J."/>
            <person name="Dunwell J.M."/>
            <person name="Nellist C.F."/>
            <person name="Harrison R.J."/>
        </authorList>
    </citation>
    <scope>NUCLEOTIDE SEQUENCE [LARGE SCALE GENOMIC DNA]</scope>
    <source>
        <strain evidence="9 12">A4</strain>
        <strain evidence="8 13">BC-1</strain>
        <strain evidence="7 17">BC-23</strain>
        <strain evidence="6 11">NOV-27</strain>
        <strain evidence="5 14">NOV-5</strain>
        <strain evidence="3 15">NOV-71</strain>
        <strain evidence="1 10">NOV-9</strain>
        <strain evidence="4 18">ONT-3</strain>
        <strain evidence="2 16">SCRP245</strain>
    </source>
</reference>
<keyword evidence="11" id="KW-1185">Reference proteome</keyword>
<evidence type="ECO:0000313" key="1">
    <source>
        <dbReference type="EMBL" id="KAE8937598.1"/>
    </source>
</evidence>
<name>A0A6A3U872_9STRA</name>
<evidence type="ECO:0000313" key="13">
    <source>
        <dbReference type="Proteomes" id="UP000440367"/>
    </source>
</evidence>
<gene>
    <name evidence="9" type="ORF">PF001_g10534</name>
    <name evidence="8" type="ORF">PF002_g12801</name>
    <name evidence="7" type="ORF">PF004_g11781</name>
    <name evidence="6" type="ORF">PF005_g11247</name>
    <name evidence="5" type="ORF">PF006_g11775</name>
    <name evidence="3" type="ORF">PF007_g11607</name>
    <name evidence="1" type="ORF">PF009_g12495</name>
    <name evidence="4" type="ORF">PF010_g10774</name>
    <name evidence="2" type="ORF">PF011_g10271</name>
</gene>
<dbReference type="EMBL" id="QXFW01000535">
    <property type="protein sequence ID" value="KAE9009421.1"/>
    <property type="molecule type" value="Genomic_DNA"/>
</dbReference>
<dbReference type="Proteomes" id="UP000440367">
    <property type="component" value="Unassembled WGS sequence"/>
</dbReference>
<organism evidence="5 14">
    <name type="scientific">Phytophthora fragariae</name>
    <dbReference type="NCBI Taxonomy" id="53985"/>
    <lineage>
        <taxon>Eukaryota</taxon>
        <taxon>Sar</taxon>
        <taxon>Stramenopiles</taxon>
        <taxon>Oomycota</taxon>
        <taxon>Peronosporomycetes</taxon>
        <taxon>Peronosporales</taxon>
        <taxon>Peronosporaceae</taxon>
        <taxon>Phytophthora</taxon>
    </lineage>
</organism>
<evidence type="ECO:0000313" key="17">
    <source>
        <dbReference type="Proteomes" id="UP000476176"/>
    </source>
</evidence>
<dbReference type="EMBL" id="QXGC01000654">
    <property type="protein sequence ID" value="KAE9225973.1"/>
    <property type="molecule type" value="Genomic_DNA"/>
</dbReference>
<dbReference type="EMBL" id="QXGD01000630">
    <property type="protein sequence ID" value="KAE9231099.1"/>
    <property type="molecule type" value="Genomic_DNA"/>
</dbReference>
<evidence type="ECO:0000313" key="3">
    <source>
        <dbReference type="EMBL" id="KAE9111095.1"/>
    </source>
</evidence>
<dbReference type="EMBL" id="QXFX01000555">
    <property type="protein sequence ID" value="KAE9111512.1"/>
    <property type="molecule type" value="Genomic_DNA"/>
</dbReference>
<protein>
    <submittedName>
        <fullName evidence="5">Uncharacterized protein</fullName>
    </submittedName>
</protein>
<dbReference type="Proteomes" id="UP000476176">
    <property type="component" value="Unassembled WGS sequence"/>
</dbReference>
<dbReference type="Proteomes" id="UP000433483">
    <property type="component" value="Unassembled WGS sequence"/>
</dbReference>
<dbReference type="Proteomes" id="UP000441208">
    <property type="component" value="Unassembled WGS sequence"/>
</dbReference>